<dbReference type="EMBL" id="JBHRTI010000003">
    <property type="protein sequence ID" value="MFC3147083.1"/>
    <property type="molecule type" value="Genomic_DNA"/>
</dbReference>
<dbReference type="InterPro" id="IPR025508">
    <property type="entry name" value="DUF4395"/>
</dbReference>
<feature type="transmembrane region" description="Helical" evidence="1">
    <location>
        <begin position="110"/>
        <end position="133"/>
    </location>
</feature>
<evidence type="ECO:0000256" key="1">
    <source>
        <dbReference type="SAM" id="Phobius"/>
    </source>
</evidence>
<keyword evidence="4" id="KW-1185">Reference proteome</keyword>
<feature type="transmembrane region" description="Helical" evidence="1">
    <location>
        <begin position="20"/>
        <end position="45"/>
    </location>
</feature>
<dbReference type="Pfam" id="PF14340">
    <property type="entry name" value="DUF4395"/>
    <property type="match status" value="1"/>
</dbReference>
<evidence type="ECO:0000313" key="4">
    <source>
        <dbReference type="Proteomes" id="UP001595556"/>
    </source>
</evidence>
<dbReference type="Proteomes" id="UP001595556">
    <property type="component" value="Unassembled WGS sequence"/>
</dbReference>
<dbReference type="RefSeq" id="WP_377301811.1">
    <property type="nucleotide sequence ID" value="NZ_CP180191.1"/>
</dbReference>
<keyword evidence="1" id="KW-0812">Transmembrane</keyword>
<evidence type="ECO:0000313" key="3">
    <source>
        <dbReference type="EMBL" id="MFC3147083.1"/>
    </source>
</evidence>
<comment type="caution">
    <text evidence="3">The sequence shown here is derived from an EMBL/GenBank/DDBJ whole genome shotgun (WGS) entry which is preliminary data.</text>
</comment>
<evidence type="ECO:0000259" key="2">
    <source>
        <dbReference type="Pfam" id="PF14340"/>
    </source>
</evidence>
<feature type="domain" description="DUF4395" evidence="2">
    <location>
        <begin position="12"/>
        <end position="135"/>
    </location>
</feature>
<name>A0ABV7H3D5_9BURK</name>
<keyword evidence="1" id="KW-0472">Membrane</keyword>
<keyword evidence="1" id="KW-1133">Transmembrane helix</keyword>
<gene>
    <name evidence="3" type="ORF">ACFOEN_05440</name>
</gene>
<accession>A0ABV7H3D5</accession>
<proteinExistence type="predicted"/>
<organism evidence="3 4">
    <name type="scientific">Piscinibacterium candidicorallinum</name>
    <dbReference type="NCBI Taxonomy" id="1793872"/>
    <lineage>
        <taxon>Bacteria</taxon>
        <taxon>Pseudomonadati</taxon>
        <taxon>Pseudomonadota</taxon>
        <taxon>Betaproteobacteria</taxon>
        <taxon>Burkholderiales</taxon>
        <taxon>Piscinibacterium</taxon>
    </lineage>
</organism>
<reference evidence="4" key="1">
    <citation type="journal article" date="2019" name="Int. J. Syst. Evol. Microbiol.">
        <title>The Global Catalogue of Microorganisms (GCM) 10K type strain sequencing project: providing services to taxonomists for standard genome sequencing and annotation.</title>
        <authorList>
            <consortium name="The Broad Institute Genomics Platform"/>
            <consortium name="The Broad Institute Genome Sequencing Center for Infectious Disease"/>
            <person name="Wu L."/>
            <person name="Ma J."/>
        </authorList>
    </citation>
    <scope>NUCLEOTIDE SEQUENCE [LARGE SCALE GENOMIC DNA]</scope>
    <source>
        <strain evidence="4">KCTC 52168</strain>
    </source>
</reference>
<protein>
    <submittedName>
        <fullName evidence="3">DUF4395 family protein</fullName>
    </submittedName>
</protein>
<feature type="transmembrane region" description="Helical" evidence="1">
    <location>
        <begin position="85"/>
        <end position="104"/>
    </location>
</feature>
<sequence length="141" mass="16143">MLRFDIPRVWSNVIRWEAFITFALCWVALFVTPWVLAVLVAQGFVRGFFGHHRCPSHWLWKRVFTAQGWAGKQEDAGAKMFANKILFIASSVAFTLFLAGSSLWKVPTSLLIGFSFLEWALSFCAACWVYGAWYRRFPPAA</sequence>